<dbReference type="Proteomes" id="UP000544095">
    <property type="component" value="Unassembled WGS sequence"/>
</dbReference>
<gene>
    <name evidence="2" type="ORF">FPANT_8340</name>
</gene>
<evidence type="ECO:0000259" key="1">
    <source>
        <dbReference type="PROSITE" id="PS50011"/>
    </source>
</evidence>
<dbReference type="Gene3D" id="1.10.510.10">
    <property type="entry name" value="Transferase(Phosphotransferase) domain 1"/>
    <property type="match status" value="1"/>
</dbReference>
<dbReference type="PANTHER" id="PTHR24359">
    <property type="entry name" value="SERINE/THREONINE-PROTEIN KINASE SBK1"/>
    <property type="match status" value="1"/>
</dbReference>
<sequence length="598" mass="67864">MSMVPMENYRYDGKGLVTIRGGHDDLGKLLRDYCVEGVNGRFWTDKLLRHILSQERIKAELKRPEHGFDDPNVDKYVDIIHPPEVDSSADRTPPGAFLKVFALLVLLERCGDIRHFVNAVFDDQQLPIRIENNAVYSLTGPSLPIACFEGWKTSEKEYFESYQWRIDTPYFSSTVEEPLQEHYLHKGVCKPWRRSRETPSESCSDASYNAGAFGTVIQIDIHPTSHSYQELLTSINLDCTKFAIKTLHNTGHDDESKFQEELKMLQRFNGLKHPHLVTALCAFRCAEERSFIFPSAICDLSEYMEKNEPPRHSKATIWISSQLLGLIGALRAIHNPKHEEKGGGTGYGRHGDIKCDNILCFKNLGGEDEIVLVISDFGLSTFNSVKSRSNLPNHKVAPVPGYRPPECDIEGGTISRAFDIWTLGCLFLELITWFLGGPRYVEEFDQARTTMSINGANNNIFFSFKRRPDRKSYAVQVKAEVVEVSHFERMPQCRINIEKWIIKLHQHPDCSDFLHDALEIISTEMIVIIAQGRNRSSSGKLLDAFQMLYSKCTKREGYVLSNPWIGETSEVAGTRIRRNNIAVDATPTQRTQALTGAL</sequence>
<comment type="caution">
    <text evidence="2">The sequence shown here is derived from an EMBL/GenBank/DDBJ whole genome shotgun (WGS) entry which is preliminary data.</text>
</comment>
<dbReference type="Gene3D" id="3.30.200.20">
    <property type="entry name" value="Phosphorylase Kinase, domain 1"/>
    <property type="match status" value="1"/>
</dbReference>
<evidence type="ECO:0000313" key="3">
    <source>
        <dbReference type="Proteomes" id="UP000544095"/>
    </source>
</evidence>
<dbReference type="PROSITE" id="PS50011">
    <property type="entry name" value="PROTEIN_KINASE_DOM"/>
    <property type="match status" value="1"/>
</dbReference>
<dbReference type="SUPFAM" id="SSF56112">
    <property type="entry name" value="Protein kinase-like (PK-like)"/>
    <property type="match status" value="1"/>
</dbReference>
<dbReference type="EMBL" id="JAAOAR010000420">
    <property type="protein sequence ID" value="KAF5582883.1"/>
    <property type="molecule type" value="Genomic_DNA"/>
</dbReference>
<reference evidence="2 3" key="1">
    <citation type="submission" date="2020-05" db="EMBL/GenBank/DDBJ databases">
        <title>Identification and distribution of gene clusters putatively required for synthesis of sphingolipid metabolism inhibitors in phylogenetically diverse species of the filamentous fungus Fusarium.</title>
        <authorList>
            <person name="Kim H.-S."/>
            <person name="Busman M."/>
            <person name="Brown D.W."/>
            <person name="Divon H."/>
            <person name="Uhlig S."/>
            <person name="Proctor R.H."/>
        </authorList>
    </citation>
    <scope>NUCLEOTIDE SEQUENCE [LARGE SCALE GENOMIC DNA]</scope>
    <source>
        <strain evidence="2 3">NRRL 25211</strain>
    </source>
</reference>
<evidence type="ECO:0000313" key="2">
    <source>
        <dbReference type="EMBL" id="KAF5582883.1"/>
    </source>
</evidence>
<proteinExistence type="predicted"/>
<dbReference type="Pfam" id="PF00069">
    <property type="entry name" value="Pkinase"/>
    <property type="match status" value="1"/>
</dbReference>
<dbReference type="GO" id="GO:0004674">
    <property type="term" value="F:protein serine/threonine kinase activity"/>
    <property type="evidence" value="ECO:0007669"/>
    <property type="project" value="TreeGrafter"/>
</dbReference>
<dbReference type="AlphaFoldDB" id="A0A8H5L0S0"/>
<name>A0A8H5L0S0_9HYPO</name>
<feature type="domain" description="Protein kinase" evidence="1">
    <location>
        <begin position="202"/>
        <end position="510"/>
    </location>
</feature>
<dbReference type="SMART" id="SM00220">
    <property type="entry name" value="S_TKc"/>
    <property type="match status" value="1"/>
</dbReference>
<dbReference type="InterPro" id="IPR000719">
    <property type="entry name" value="Prot_kinase_dom"/>
</dbReference>
<keyword evidence="2" id="KW-0808">Transferase</keyword>
<protein>
    <submittedName>
        <fullName evidence="2">Kinase-like (PK-like)</fullName>
    </submittedName>
</protein>
<keyword evidence="3" id="KW-1185">Reference proteome</keyword>
<keyword evidence="2" id="KW-0418">Kinase</keyword>
<accession>A0A8H5L0S0</accession>
<dbReference type="GO" id="GO:0005524">
    <property type="term" value="F:ATP binding"/>
    <property type="evidence" value="ECO:0007669"/>
    <property type="project" value="InterPro"/>
</dbReference>
<dbReference type="CDD" id="cd00180">
    <property type="entry name" value="PKc"/>
    <property type="match status" value="1"/>
</dbReference>
<dbReference type="InterPro" id="IPR011009">
    <property type="entry name" value="Kinase-like_dom_sf"/>
</dbReference>
<dbReference type="PANTHER" id="PTHR24359:SF37">
    <property type="entry name" value="PROTEIN KINASE DOMAIN-CONTAINING PROTEIN"/>
    <property type="match status" value="1"/>
</dbReference>
<organism evidence="2 3">
    <name type="scientific">Fusarium pseudoanthophilum</name>
    <dbReference type="NCBI Taxonomy" id="48495"/>
    <lineage>
        <taxon>Eukaryota</taxon>
        <taxon>Fungi</taxon>
        <taxon>Dikarya</taxon>
        <taxon>Ascomycota</taxon>
        <taxon>Pezizomycotina</taxon>
        <taxon>Sordariomycetes</taxon>
        <taxon>Hypocreomycetidae</taxon>
        <taxon>Hypocreales</taxon>
        <taxon>Nectriaceae</taxon>
        <taxon>Fusarium</taxon>
        <taxon>Fusarium fujikuroi species complex</taxon>
    </lineage>
</organism>